<keyword evidence="11" id="KW-0175">Coiled coil</keyword>
<dbReference type="GO" id="GO:0005737">
    <property type="term" value="C:cytoplasm"/>
    <property type="evidence" value="ECO:0007669"/>
    <property type="project" value="TreeGrafter"/>
</dbReference>
<feature type="region of interest" description="Disordered" evidence="12">
    <location>
        <begin position="1133"/>
        <end position="1174"/>
    </location>
</feature>
<comment type="similarity">
    <text evidence="9">Belongs to the protein kinase superfamily. CMGC Ser/Thr protein kinase family. HIPK subfamily.</text>
</comment>
<reference evidence="16" key="1">
    <citation type="submission" date="2022-11" db="UniProtKB">
        <authorList>
            <consortium name="WormBaseParasite"/>
        </authorList>
    </citation>
    <scope>IDENTIFICATION</scope>
</reference>
<dbReference type="InterPro" id="IPR008271">
    <property type="entry name" value="Ser/Thr_kinase_AS"/>
</dbReference>
<evidence type="ECO:0000256" key="9">
    <source>
        <dbReference type="ARBA" id="ARBA00061380"/>
    </source>
</evidence>
<evidence type="ECO:0000256" key="8">
    <source>
        <dbReference type="ARBA" id="ARBA00048679"/>
    </source>
</evidence>
<comment type="catalytic activity">
    <reaction evidence="7">
        <text>L-threonyl-[protein] + ATP = O-phospho-L-threonyl-[protein] + ADP + H(+)</text>
        <dbReference type="Rhea" id="RHEA:46608"/>
        <dbReference type="Rhea" id="RHEA-COMP:11060"/>
        <dbReference type="Rhea" id="RHEA-COMP:11605"/>
        <dbReference type="ChEBI" id="CHEBI:15378"/>
        <dbReference type="ChEBI" id="CHEBI:30013"/>
        <dbReference type="ChEBI" id="CHEBI:30616"/>
        <dbReference type="ChEBI" id="CHEBI:61977"/>
        <dbReference type="ChEBI" id="CHEBI:456216"/>
        <dbReference type="EC" id="2.7.11.1"/>
    </reaction>
</comment>
<evidence type="ECO:0000256" key="11">
    <source>
        <dbReference type="SAM" id="Coils"/>
    </source>
</evidence>
<dbReference type="GO" id="GO:0004713">
    <property type="term" value="F:protein tyrosine kinase activity"/>
    <property type="evidence" value="ECO:0007669"/>
    <property type="project" value="TreeGrafter"/>
</dbReference>
<evidence type="ECO:0000256" key="2">
    <source>
        <dbReference type="ARBA" id="ARBA00022527"/>
    </source>
</evidence>
<dbReference type="InterPro" id="IPR017441">
    <property type="entry name" value="Protein_kinase_ATP_BS"/>
</dbReference>
<dbReference type="FunFam" id="1.10.510.10:FF:000029">
    <property type="entry name" value="Homeodomain-interacting protein kinase 2 isoform 1"/>
    <property type="match status" value="1"/>
</dbReference>
<keyword evidence="4 10" id="KW-0547">Nucleotide-binding</keyword>
<protein>
    <recommendedName>
        <fullName evidence="1">non-specific serine/threonine protein kinase</fullName>
        <ecNumber evidence="1">2.7.11.1</ecNumber>
    </recommendedName>
</protein>
<dbReference type="GO" id="GO:0005524">
    <property type="term" value="F:ATP binding"/>
    <property type="evidence" value="ECO:0007669"/>
    <property type="project" value="UniProtKB-UniRule"/>
</dbReference>
<proteinExistence type="inferred from homology"/>
<dbReference type="InterPro" id="IPR000719">
    <property type="entry name" value="Prot_kinase_dom"/>
</dbReference>
<dbReference type="SMART" id="SM00220">
    <property type="entry name" value="S_TKc"/>
    <property type="match status" value="1"/>
</dbReference>
<dbReference type="GO" id="GO:0004674">
    <property type="term" value="F:protein serine/threonine kinase activity"/>
    <property type="evidence" value="ECO:0007669"/>
    <property type="project" value="UniProtKB-KW"/>
</dbReference>
<feature type="region of interest" description="Disordered" evidence="12">
    <location>
        <begin position="102"/>
        <end position="122"/>
    </location>
</feature>
<dbReference type="PROSITE" id="PS00108">
    <property type="entry name" value="PROTEIN_KINASE_ST"/>
    <property type="match status" value="1"/>
</dbReference>
<dbReference type="PROSITE" id="PS00107">
    <property type="entry name" value="PROTEIN_KINASE_ATP"/>
    <property type="match status" value="1"/>
</dbReference>
<accession>A0A915DAM0</accession>
<keyword evidence="6 10" id="KW-0067">ATP-binding</keyword>
<dbReference type="WBParaSite" id="jg17859">
    <property type="protein sequence ID" value="jg17859"/>
    <property type="gene ID" value="jg17859"/>
</dbReference>
<keyword evidence="13" id="KW-0732">Signal</keyword>
<evidence type="ECO:0000256" key="12">
    <source>
        <dbReference type="SAM" id="MobiDB-lite"/>
    </source>
</evidence>
<feature type="compositionally biased region" description="Low complexity" evidence="12">
    <location>
        <begin position="1133"/>
        <end position="1169"/>
    </location>
</feature>
<dbReference type="Proteomes" id="UP000887574">
    <property type="component" value="Unplaced"/>
</dbReference>
<dbReference type="Gene3D" id="1.10.510.10">
    <property type="entry name" value="Transferase(Phosphotransferase) domain 1"/>
    <property type="match status" value="1"/>
</dbReference>
<sequence>MESAASPNLFFLVAIAPTAAAALIQSKSEKDKPTHTKRHSTQISYRSHISCCSLRIYKSCSRASTGNGGLPTISCQHNRKRKPSALLDQELLFGSQQHNNSAATNQTNYIPAPQPTEYKYNPNQASNKVAATNNKHNTSAAAGFASGSAANRLKYSSANSTEKSSVDSNSSACLPQPSTRFVNSSASELGSSEATGNSNTHTSSSSGVFVAVGPQRGNQAAANRRNPKVEEITVGDEESTRSSAASSRVATHLVTDQASNASNSVSSQQQQALRIPAGGQANSSAKKQGSEVGGGALATSILGPLSANVPPSGSQLHQVLTAANAHHVLQHHQQQQQLVGANSNHNNSSANSSNSGIVVPVALFGPPPGLVLGGALPNHFVHQQNLQQQQNCGGMTVGGNKVQQQQQNNAIKPVVSGLATMVNNNGNKQQALTSSSKASKSRQSTEGEYQLIKNEVLASPYGNQYEVLEFLGKGTFGQVVKAWKKGTNEIVAIKILKKHPSYARQGQIEVSILSRLSNENAEEFNFVRAFECFQHKSHTCLVFEMLEQNLYDFLKQNKFTPLPLSSIRPIVQQVLTALLKLKQLELIHADLKPENIMLVDPMNQPFRVKVIDFGSASHRSKAVTNTYLQSRYYRAPEIILGLPFKESIDMWSLGCVIAELFLGWPLYPGSSEYDQIRFIVQTQGLPPQQMLTEAVKTHRFFKMIKNMASYWRLKSTEEYEMEMLTKSKETRKYVFNCIEDLGNVHIPNDLDGIDLMCEKVDRQEFVDILKSMLCMDQEKRLTPAGGLQHKFVKMTHLVDMGRTKYLQIASQRMEVCNRMDRMSYAAKSYVVQRASGSGIQTSANVVPPQAAPNPAAPLLAAAMPQPNIAAQQAALSLQPDFSNLFHHYSAMASQQIANPAAAAAVPYQLYQPALAAVLPAYARQPQFVGFPGPHAPAPALMSQLVPVSFVDHQIPQNNPSGGQPANSQMLWPTAAIAAAAAQQASLLPPEFLLSNVQNSAALLQARNVAAAAALQFPGLFNIPNIPVSQHHVAAAAAQQNKQFQMIVQQQQQQEEWAQMLNNAGCGRNGNNPNNVAAMNRLRNDAELLMQNSFGQPQYLDGSSDSLDASCLHSALGNQNMANLAAISSAVNSVNPNGNGNNNMPVSSNSANQNQQQPVNAPSSSNNNSNRKSSMRCAVVRPMVDVKQQQQQQQHHLNLLQQQQQQQQQLSQHLFNAQQQQHQQQQQMSPMSMMNSAVNNQLQQQPDYNAAVAAVAAAPAATLQNIQAAAAAAAAANRPLQQMFDLNLSASSLYSDLGYTNPYL</sequence>
<evidence type="ECO:0000259" key="14">
    <source>
        <dbReference type="PROSITE" id="PS50011"/>
    </source>
</evidence>
<organism evidence="15 16">
    <name type="scientific">Ditylenchus dipsaci</name>
    <dbReference type="NCBI Taxonomy" id="166011"/>
    <lineage>
        <taxon>Eukaryota</taxon>
        <taxon>Metazoa</taxon>
        <taxon>Ecdysozoa</taxon>
        <taxon>Nematoda</taxon>
        <taxon>Chromadorea</taxon>
        <taxon>Rhabditida</taxon>
        <taxon>Tylenchina</taxon>
        <taxon>Tylenchomorpha</taxon>
        <taxon>Sphaerularioidea</taxon>
        <taxon>Anguinidae</taxon>
        <taxon>Anguininae</taxon>
        <taxon>Ditylenchus</taxon>
    </lineage>
</organism>
<keyword evidence="3" id="KW-0808">Transferase</keyword>
<feature type="compositionally biased region" description="Low complexity" evidence="12">
    <location>
        <begin position="195"/>
        <end position="207"/>
    </location>
</feature>
<dbReference type="PROSITE" id="PS50011">
    <property type="entry name" value="PROTEIN_KINASE_DOM"/>
    <property type="match status" value="1"/>
</dbReference>
<feature type="chain" id="PRO_5037157883" description="non-specific serine/threonine protein kinase" evidence="13">
    <location>
        <begin position="22"/>
        <end position="1303"/>
    </location>
</feature>
<feature type="signal peptide" evidence="13">
    <location>
        <begin position="1"/>
        <end position="21"/>
    </location>
</feature>
<dbReference type="EC" id="2.7.11.1" evidence="1"/>
<keyword evidence="2" id="KW-0723">Serine/threonine-protein kinase</keyword>
<evidence type="ECO:0000256" key="5">
    <source>
        <dbReference type="ARBA" id="ARBA00022777"/>
    </source>
</evidence>
<feature type="coiled-coil region" evidence="11">
    <location>
        <begin position="1185"/>
        <end position="1219"/>
    </location>
</feature>
<evidence type="ECO:0000256" key="6">
    <source>
        <dbReference type="ARBA" id="ARBA00022840"/>
    </source>
</evidence>
<keyword evidence="15" id="KW-1185">Reference proteome</keyword>
<evidence type="ECO:0000256" key="4">
    <source>
        <dbReference type="ARBA" id="ARBA00022741"/>
    </source>
</evidence>
<dbReference type="InterPro" id="IPR011009">
    <property type="entry name" value="Kinase-like_dom_sf"/>
</dbReference>
<evidence type="ECO:0000256" key="7">
    <source>
        <dbReference type="ARBA" id="ARBA00047899"/>
    </source>
</evidence>
<dbReference type="PANTHER" id="PTHR24058">
    <property type="entry name" value="DUAL SPECIFICITY PROTEIN KINASE"/>
    <property type="match status" value="1"/>
</dbReference>
<evidence type="ECO:0000313" key="16">
    <source>
        <dbReference type="WBParaSite" id="jg17859"/>
    </source>
</evidence>
<evidence type="ECO:0000256" key="3">
    <source>
        <dbReference type="ARBA" id="ARBA00022679"/>
    </source>
</evidence>
<dbReference type="SUPFAM" id="SSF56112">
    <property type="entry name" value="Protein kinase-like (PK-like)"/>
    <property type="match status" value="1"/>
</dbReference>
<dbReference type="Pfam" id="PF00069">
    <property type="entry name" value="Pkinase"/>
    <property type="match status" value="1"/>
</dbReference>
<dbReference type="GO" id="GO:0005634">
    <property type="term" value="C:nucleus"/>
    <property type="evidence" value="ECO:0007669"/>
    <property type="project" value="UniProtKB-ARBA"/>
</dbReference>
<dbReference type="CDD" id="cd14211">
    <property type="entry name" value="STKc_HIPK"/>
    <property type="match status" value="1"/>
</dbReference>
<evidence type="ECO:0000256" key="13">
    <source>
        <dbReference type="SAM" id="SignalP"/>
    </source>
</evidence>
<feature type="domain" description="Protein kinase" evidence="14">
    <location>
        <begin position="465"/>
        <end position="792"/>
    </location>
</feature>
<feature type="compositionally biased region" description="Low complexity" evidence="12">
    <location>
        <begin position="241"/>
        <end position="272"/>
    </location>
</feature>
<feature type="compositionally biased region" description="Polar residues" evidence="12">
    <location>
        <begin position="160"/>
        <end position="194"/>
    </location>
</feature>
<feature type="region of interest" description="Disordered" evidence="12">
    <location>
        <begin position="160"/>
        <end position="292"/>
    </location>
</feature>
<feature type="binding site" evidence="10">
    <location>
        <position position="494"/>
    </location>
    <ligand>
        <name>ATP</name>
        <dbReference type="ChEBI" id="CHEBI:30616"/>
    </ligand>
</feature>
<name>A0A915DAM0_9BILA</name>
<evidence type="ECO:0000256" key="1">
    <source>
        <dbReference type="ARBA" id="ARBA00012513"/>
    </source>
</evidence>
<comment type="catalytic activity">
    <reaction evidence="8">
        <text>L-seryl-[protein] + ATP = O-phospho-L-seryl-[protein] + ADP + H(+)</text>
        <dbReference type="Rhea" id="RHEA:17989"/>
        <dbReference type="Rhea" id="RHEA-COMP:9863"/>
        <dbReference type="Rhea" id="RHEA-COMP:11604"/>
        <dbReference type="ChEBI" id="CHEBI:15378"/>
        <dbReference type="ChEBI" id="CHEBI:29999"/>
        <dbReference type="ChEBI" id="CHEBI:30616"/>
        <dbReference type="ChEBI" id="CHEBI:83421"/>
        <dbReference type="ChEBI" id="CHEBI:456216"/>
        <dbReference type="EC" id="2.7.11.1"/>
    </reaction>
</comment>
<keyword evidence="5" id="KW-0418">Kinase</keyword>
<dbReference type="PANTHER" id="PTHR24058:SF17">
    <property type="entry name" value="HOMEODOMAIN INTERACTING PROTEIN KINASE, ISOFORM D"/>
    <property type="match status" value="1"/>
</dbReference>
<evidence type="ECO:0000256" key="10">
    <source>
        <dbReference type="PROSITE-ProRule" id="PRU10141"/>
    </source>
</evidence>
<dbReference type="InterPro" id="IPR050494">
    <property type="entry name" value="Ser_Thr_dual-spec_kinase"/>
</dbReference>
<dbReference type="Gene3D" id="3.30.200.20">
    <property type="entry name" value="Phosphorylase Kinase, domain 1"/>
    <property type="match status" value="1"/>
</dbReference>
<evidence type="ECO:0000313" key="15">
    <source>
        <dbReference type="Proteomes" id="UP000887574"/>
    </source>
</evidence>